<feature type="compositionally biased region" description="Basic residues" evidence="1">
    <location>
        <begin position="815"/>
        <end position="826"/>
    </location>
</feature>
<dbReference type="VEuPathDB" id="FungiDB:RhiirA1_473745"/>
<protein>
    <submittedName>
        <fullName evidence="2">Uncharacterized protein</fullName>
    </submittedName>
</protein>
<evidence type="ECO:0000256" key="1">
    <source>
        <dbReference type="SAM" id="MobiDB-lite"/>
    </source>
</evidence>
<dbReference type="VEuPathDB" id="FungiDB:RhiirA1_401944"/>
<feature type="compositionally biased region" description="Basic and acidic residues" evidence="1">
    <location>
        <begin position="973"/>
        <end position="992"/>
    </location>
</feature>
<dbReference type="VEuPathDB" id="FungiDB:RhiirA1_473746"/>
<feature type="region of interest" description="Disordered" evidence="1">
    <location>
        <begin position="600"/>
        <end position="629"/>
    </location>
</feature>
<comment type="caution">
    <text evidence="2">The sequence shown here is derived from an EMBL/GenBank/DDBJ whole genome shotgun (WGS) entry which is preliminary data.</text>
</comment>
<dbReference type="Proteomes" id="UP000233469">
    <property type="component" value="Unassembled WGS sequence"/>
</dbReference>
<dbReference type="EMBL" id="LLXL01001600">
    <property type="protein sequence ID" value="PKK63666.1"/>
    <property type="molecule type" value="Genomic_DNA"/>
</dbReference>
<evidence type="ECO:0000313" key="3">
    <source>
        <dbReference type="Proteomes" id="UP000233469"/>
    </source>
</evidence>
<feature type="region of interest" description="Disordered" evidence="1">
    <location>
        <begin position="778"/>
        <end position="833"/>
    </location>
</feature>
<reference evidence="2 3" key="1">
    <citation type="submission" date="2016-04" db="EMBL/GenBank/DDBJ databases">
        <title>Genome analyses suggest a sexual origin of heterokaryosis in a supposedly ancient asexual fungus.</title>
        <authorList>
            <person name="Ropars J."/>
            <person name="Sedzielewska K."/>
            <person name="Noel J."/>
            <person name="Charron P."/>
            <person name="Farinelli L."/>
            <person name="Marton T."/>
            <person name="Kruger M."/>
            <person name="Pelin A."/>
            <person name="Brachmann A."/>
            <person name="Corradi N."/>
        </authorList>
    </citation>
    <scope>NUCLEOTIDE SEQUENCE [LARGE SCALE GENOMIC DNA]</scope>
    <source>
        <strain evidence="2 3">C2</strain>
    </source>
</reference>
<dbReference type="VEuPathDB" id="FungiDB:RhiirFUN_006511"/>
<reference evidence="2 3" key="2">
    <citation type="submission" date="2017-10" db="EMBL/GenBank/DDBJ databases">
        <title>Extensive intraspecific genome diversity in a model arbuscular mycorrhizal fungus.</title>
        <authorList>
            <person name="Chen E.C.H."/>
            <person name="Morin E."/>
            <person name="Baudet D."/>
            <person name="Noel J."/>
            <person name="Ndikumana S."/>
            <person name="Charron P."/>
            <person name="St-Onge C."/>
            <person name="Giorgi J."/>
            <person name="Grigoriev I.V."/>
            <person name="Roux C."/>
            <person name="Martin F.M."/>
            <person name="Corradi N."/>
        </authorList>
    </citation>
    <scope>NUCLEOTIDE SEQUENCE [LARGE SCALE GENOMIC DNA]</scope>
    <source>
        <strain evidence="2 3">C2</strain>
    </source>
</reference>
<gene>
    <name evidence="2" type="ORF">RhiirC2_788580</name>
</gene>
<dbReference type="CDD" id="cd16448">
    <property type="entry name" value="RING-H2"/>
    <property type="match status" value="1"/>
</dbReference>
<accession>A0A2N1MPW0</accession>
<proteinExistence type="predicted"/>
<name>A0A2N1MPW0_9GLOM</name>
<feature type="region of interest" description="Disordered" evidence="1">
    <location>
        <begin position="915"/>
        <end position="934"/>
    </location>
</feature>
<dbReference type="VEuPathDB" id="FungiDB:RhiirA1_464365"/>
<feature type="region of interest" description="Disordered" evidence="1">
    <location>
        <begin position="946"/>
        <end position="996"/>
    </location>
</feature>
<dbReference type="AlphaFoldDB" id="A0A2N1MPW0"/>
<dbReference type="VEuPathDB" id="FungiDB:FUN_013720"/>
<dbReference type="VEuPathDB" id="FungiDB:FUN_021264"/>
<sequence>MLQVCSHPKHEIYLNQSHKPSNSSLINISKRLINILGLDEKAKICNRCKKNTDKDSEYLQTEGYQAPIPIKPNNQDNITKIGTHTYALRNELKQLELDYQEIISQISISHEVSLSKKSILYKNQHQLNQKPIYNPISFKEMLEAADKDLIASINNKYINGLKADIGSYLQTSGTSASSIDTLNNLGFSVARKTVDRQKSLIADEHQETPGQVNIRRAITLRNSKESESGIPSEILSLIPIIGPLYIFLNKKKILSQKPKQTTINLILNLTFQGWKKICNVVIKHFGNSKDAEYRMMRDLLDNSIPLTLDIYAVLFRSGFFEGYLESVAPLIFLSDVFYWTSNNHPIINILKNNFPIFNDYFVENFHSSIRNQTAESNSIQQIIQKAKIIDAERTNNFCFKKRPLFLLSLFDNIYHNIGNTQQINKKKYPNFSLSTFDVNVDVRVLPLAWNTKTKPFDNKFCDAEKCLLSNNLDLSNNIVLTCGHAYHKQCLDLLKNNCEYCFNYLSSNIEKNIISLKKRLFTPLKDNENPIVEDENNNNLNEDNNDENIENILERIESNIDNQAEPNEEALDFVSKFNEIYFQTFTHHLSSFVQDDDKQVANQSTKAKPDVKTSAKNSHKGKKSSEPEATQILTGYEAVREEQERIRDIIVYDIPYTWDLQKILAELKLWGTLLNFNKYWTTDLGGIPVRWFPASWTLRERKQREKFQAVIHDIPEDMTMATLWMDCKPCELLMKCSASSFKIIQTSKGKRKLVAYFENWETTLRALDMPQFFVSDGKSGKNLESNQPKKKDKPTSSKKVSKNNNQEKKYPNTQKKAKNSSKKKGGNKNNKVDGFLKDLFEKNPSVPKDKAQLLIQKFGEIANPANFTLQAQATNIQPTTLSLIFSIALYAAFRSWDNFSHQFLINFGDMGNVDDDDENGSQNTDDYLMDESFPPELDKDDLIRQGFQKPPNPVPIKLPSMPDIVMPPVDQTAKPDVKTSAKNSYKEKKSSKPEATQILTGYEAIREEQEQI</sequence>
<organism evidence="2 3">
    <name type="scientific">Rhizophagus irregularis</name>
    <dbReference type="NCBI Taxonomy" id="588596"/>
    <lineage>
        <taxon>Eukaryota</taxon>
        <taxon>Fungi</taxon>
        <taxon>Fungi incertae sedis</taxon>
        <taxon>Mucoromycota</taxon>
        <taxon>Glomeromycotina</taxon>
        <taxon>Glomeromycetes</taxon>
        <taxon>Glomerales</taxon>
        <taxon>Glomeraceae</taxon>
        <taxon>Rhizophagus</taxon>
    </lineage>
</organism>
<dbReference type="VEuPathDB" id="FungiDB:RhiirFUN_017347"/>
<dbReference type="VEuPathDB" id="FungiDB:FUN_025262"/>
<dbReference type="VEuPathDB" id="FungiDB:RhiirA1_497013"/>
<evidence type="ECO:0000313" key="2">
    <source>
        <dbReference type="EMBL" id="PKK63666.1"/>
    </source>
</evidence>